<evidence type="ECO:0000256" key="7">
    <source>
        <dbReference type="PIRSR" id="PIRSR038994-2"/>
    </source>
</evidence>
<proteinExistence type="inferred from homology"/>
<evidence type="ECO:0000313" key="10">
    <source>
        <dbReference type="EMBL" id="ARU01658.1"/>
    </source>
</evidence>
<evidence type="ECO:0000256" key="8">
    <source>
        <dbReference type="PIRSR" id="PIRSR038994-3"/>
    </source>
</evidence>
<keyword evidence="2 8" id="KW-0479">Metal-binding</keyword>
<feature type="binding site" evidence="8">
    <location>
        <position position="217"/>
    </location>
    <ligand>
        <name>Zn(2+)</name>
        <dbReference type="ChEBI" id="CHEBI:29105"/>
    </ligand>
</feature>
<feature type="binding site" evidence="8">
    <location>
        <position position="196"/>
    </location>
    <ligand>
        <name>Zn(2+)</name>
        <dbReference type="ChEBI" id="CHEBI:29105"/>
    </ligand>
</feature>
<feature type="binding site" evidence="7">
    <location>
        <position position="251"/>
    </location>
    <ligand>
        <name>substrate</name>
    </ligand>
</feature>
<comment type="cofactor">
    <cofactor evidence="8">
        <name>a divalent metal cation</name>
        <dbReference type="ChEBI" id="CHEBI:60240"/>
    </cofactor>
    <text evidence="8">Binds 1 divalent metal cation per subunit.</text>
</comment>
<feature type="active site" description="Proton donor/acceptor" evidence="6">
    <location>
        <position position="275"/>
    </location>
</feature>
<dbReference type="InterPro" id="IPR032466">
    <property type="entry name" value="Metal_Hydrolase"/>
</dbReference>
<feature type="binding site" evidence="8">
    <location>
        <position position="130"/>
    </location>
    <ligand>
        <name>Zn(2+)</name>
        <dbReference type="ChEBI" id="CHEBI:29105"/>
    </ligand>
</feature>
<dbReference type="Gene3D" id="3.20.20.140">
    <property type="entry name" value="Metal-dependent hydrolases"/>
    <property type="match status" value="1"/>
</dbReference>
<evidence type="ECO:0000256" key="2">
    <source>
        <dbReference type="ARBA" id="ARBA00022723"/>
    </source>
</evidence>
<dbReference type="KEGG" id="lvs:LOKVESSMR4R_02353"/>
<gene>
    <name evidence="10" type="primary">nagA</name>
    <name evidence="10" type="ORF">LOKVESSMR4R_02353</name>
</gene>
<keyword evidence="4 5" id="KW-0119">Carbohydrate metabolism</keyword>
<dbReference type="SUPFAM" id="SSF51556">
    <property type="entry name" value="Metallo-dependent hydrolases"/>
    <property type="match status" value="1"/>
</dbReference>
<evidence type="ECO:0000256" key="1">
    <source>
        <dbReference type="ARBA" id="ARBA00010716"/>
    </source>
</evidence>
<feature type="binding site" evidence="7">
    <location>
        <position position="141"/>
    </location>
    <ligand>
        <name>substrate</name>
    </ligand>
</feature>
<sequence>MAEEWIIPTQLFDNGRLQSGMAVHVAAGRVTDLCAARAVPADVARRAVAGVLTPGFVDLQVNGGGGVLLNQAPSAAGLMQIAAAHRRFGTVAMMPTVITDAPAVLDKVATAVIAQQALGGQGRLGALHIEGPHIAAARRGTHAAAYLRPLDDAMLQILHRLRDADVTVMITLAPEMVTPNQIAALVDLGVIVSLGHSEATAAQADAAFAAGAQSVTHLYNAMSQLQGRAPGLVGAAINSAAYLGIICDGVHVDDAMVALACRARPVAGRMVLVSDAMPTVGGPDHFDLYGQRIALRDGRLVNAEGNLAGAHSTMLWGVQRLVGRVGLGLEQALHMAISAPAALLGQPHLGRITGRRIEDLVLLDDALALQPLSANSGHDIA</sequence>
<evidence type="ECO:0000313" key="11">
    <source>
        <dbReference type="Proteomes" id="UP000195273"/>
    </source>
</evidence>
<feature type="domain" description="Amidohydrolase-related" evidence="9">
    <location>
        <begin position="51"/>
        <end position="365"/>
    </location>
</feature>
<dbReference type="PANTHER" id="PTHR11113:SF14">
    <property type="entry name" value="N-ACETYLGLUCOSAMINE-6-PHOSPHATE DEACETYLASE"/>
    <property type="match status" value="1"/>
</dbReference>
<dbReference type="Gene3D" id="2.30.40.10">
    <property type="entry name" value="Urease, subunit C, domain 1"/>
    <property type="match status" value="1"/>
</dbReference>
<evidence type="ECO:0000256" key="6">
    <source>
        <dbReference type="PIRSR" id="PIRSR038994-1"/>
    </source>
</evidence>
<protein>
    <submittedName>
        <fullName evidence="10">N-acetylglucosamine-6-phosphate deacetylase</fullName>
        <ecNumber evidence="10">3.5.1.25</ecNumber>
    </submittedName>
</protein>
<accession>A0A1Y0EDX2</accession>
<dbReference type="RefSeq" id="WP_087208588.1">
    <property type="nucleotide sequence ID" value="NZ_CP021431.1"/>
</dbReference>
<evidence type="ECO:0000256" key="3">
    <source>
        <dbReference type="ARBA" id="ARBA00022801"/>
    </source>
</evidence>
<name>A0A1Y0EDX2_9RHOB</name>
<evidence type="ECO:0000256" key="5">
    <source>
        <dbReference type="PIRNR" id="PIRNR038994"/>
    </source>
</evidence>
<dbReference type="Proteomes" id="UP000195273">
    <property type="component" value="Chromosome"/>
</dbReference>
<comment type="similarity">
    <text evidence="1 5">Belongs to the metallo-dependent hydrolases superfamily. NagA family.</text>
</comment>
<dbReference type="AlphaFoldDB" id="A0A1Y0EDX2"/>
<dbReference type="InterPro" id="IPR006680">
    <property type="entry name" value="Amidohydro-rel"/>
</dbReference>
<organism evidence="10 11">
    <name type="scientific">Yoonia vestfoldensis</name>
    <dbReference type="NCBI Taxonomy" id="245188"/>
    <lineage>
        <taxon>Bacteria</taxon>
        <taxon>Pseudomonadati</taxon>
        <taxon>Pseudomonadota</taxon>
        <taxon>Alphaproteobacteria</taxon>
        <taxon>Rhodobacterales</taxon>
        <taxon>Paracoccaceae</taxon>
        <taxon>Yoonia</taxon>
    </lineage>
</organism>
<dbReference type="InterPro" id="IPR011059">
    <property type="entry name" value="Metal-dep_hydrolase_composite"/>
</dbReference>
<feature type="binding site" evidence="7">
    <location>
        <begin position="220"/>
        <end position="221"/>
    </location>
    <ligand>
        <name>substrate</name>
    </ligand>
</feature>
<evidence type="ECO:0000256" key="4">
    <source>
        <dbReference type="ARBA" id="ARBA00023277"/>
    </source>
</evidence>
<dbReference type="PIRSF" id="PIRSF038994">
    <property type="entry name" value="NagA"/>
    <property type="match status" value="1"/>
</dbReference>
<feature type="binding site" evidence="7">
    <location>
        <begin position="307"/>
        <end position="309"/>
    </location>
    <ligand>
        <name>substrate</name>
    </ligand>
</feature>
<evidence type="ECO:0000259" key="9">
    <source>
        <dbReference type="Pfam" id="PF01979"/>
    </source>
</evidence>
<dbReference type="OrthoDB" id="9776488at2"/>
<dbReference type="Pfam" id="PF01979">
    <property type="entry name" value="Amidohydro_1"/>
    <property type="match status" value="1"/>
</dbReference>
<dbReference type="PANTHER" id="PTHR11113">
    <property type="entry name" value="N-ACETYLGLUCOSAMINE-6-PHOSPHATE DEACETYLASE"/>
    <property type="match status" value="1"/>
</dbReference>
<keyword evidence="3 5" id="KW-0378">Hydrolase</keyword>
<dbReference type="GO" id="GO:0006046">
    <property type="term" value="P:N-acetylglucosamine catabolic process"/>
    <property type="evidence" value="ECO:0007669"/>
    <property type="project" value="TreeGrafter"/>
</dbReference>
<dbReference type="EC" id="3.5.1.25" evidence="10"/>
<dbReference type="InterPro" id="IPR003764">
    <property type="entry name" value="GlcNAc_6-P_deAcase"/>
</dbReference>
<dbReference type="EMBL" id="CP021431">
    <property type="protein sequence ID" value="ARU01658.1"/>
    <property type="molecule type" value="Genomic_DNA"/>
</dbReference>
<dbReference type="GO" id="GO:0046872">
    <property type="term" value="F:metal ion binding"/>
    <property type="evidence" value="ECO:0007669"/>
    <property type="project" value="UniProtKB-KW"/>
</dbReference>
<reference evidence="10 11" key="1">
    <citation type="submission" date="2017-05" db="EMBL/GenBank/DDBJ databases">
        <title>Genome Sequence of Loktanella vestfoldensis Strain SMR4r Isolated from a Culture of the Diatom Skeletonema marinoi.</title>
        <authorList>
            <person name="Topel M."/>
            <person name="Pinder M.I.M."/>
            <person name="Johansson O.N."/>
            <person name="Kourtchenko O."/>
            <person name="Godhe A."/>
            <person name="Clarke A.K."/>
        </authorList>
    </citation>
    <scope>NUCLEOTIDE SEQUENCE [LARGE SCALE GENOMIC DNA]</scope>
    <source>
        <strain evidence="10 11">SMR4r</strain>
    </source>
</reference>
<keyword evidence="11" id="KW-1185">Reference proteome</keyword>
<dbReference type="GO" id="GO:0008448">
    <property type="term" value="F:N-acetylglucosamine-6-phosphate deacetylase activity"/>
    <property type="evidence" value="ECO:0007669"/>
    <property type="project" value="UniProtKB-EC"/>
</dbReference>
<feature type="binding site" evidence="7">
    <location>
        <position position="228"/>
    </location>
    <ligand>
        <name>substrate</name>
    </ligand>
</feature>